<sequence>MARCAVHSIATEFLSASCAVRRVVWRVAPSKSCSSKGLLEVARRAGQLARRAVESGNTKMFFWKLRVVQADLARRAVEKFKKDARNGYLRVA</sequence>
<organism evidence="1 2">
    <name type="scientific">Trifolium medium</name>
    <dbReference type="NCBI Taxonomy" id="97028"/>
    <lineage>
        <taxon>Eukaryota</taxon>
        <taxon>Viridiplantae</taxon>
        <taxon>Streptophyta</taxon>
        <taxon>Embryophyta</taxon>
        <taxon>Tracheophyta</taxon>
        <taxon>Spermatophyta</taxon>
        <taxon>Magnoliopsida</taxon>
        <taxon>eudicotyledons</taxon>
        <taxon>Gunneridae</taxon>
        <taxon>Pentapetalae</taxon>
        <taxon>rosids</taxon>
        <taxon>fabids</taxon>
        <taxon>Fabales</taxon>
        <taxon>Fabaceae</taxon>
        <taxon>Papilionoideae</taxon>
        <taxon>50 kb inversion clade</taxon>
        <taxon>NPAAA clade</taxon>
        <taxon>Hologalegina</taxon>
        <taxon>IRL clade</taxon>
        <taxon>Trifolieae</taxon>
        <taxon>Trifolium</taxon>
    </lineage>
</organism>
<keyword evidence="2" id="KW-1185">Reference proteome</keyword>
<accession>A0A392SDI6</accession>
<dbReference type="AlphaFoldDB" id="A0A392SDI6"/>
<reference evidence="1 2" key="1">
    <citation type="journal article" date="2018" name="Front. Plant Sci.">
        <title>Red Clover (Trifolium pratense) and Zigzag Clover (T. medium) - A Picture of Genomic Similarities and Differences.</title>
        <authorList>
            <person name="Dluhosova J."/>
            <person name="Istvanek J."/>
            <person name="Nedelnik J."/>
            <person name="Repkova J."/>
        </authorList>
    </citation>
    <scope>NUCLEOTIDE SEQUENCE [LARGE SCALE GENOMIC DNA]</scope>
    <source>
        <strain evidence="2">cv. 10/8</strain>
        <tissue evidence="1">Leaf</tissue>
    </source>
</reference>
<comment type="caution">
    <text evidence="1">The sequence shown here is derived from an EMBL/GenBank/DDBJ whole genome shotgun (WGS) entry which is preliminary data.</text>
</comment>
<evidence type="ECO:0000313" key="1">
    <source>
        <dbReference type="EMBL" id="MCI46264.1"/>
    </source>
</evidence>
<dbReference type="Proteomes" id="UP000265520">
    <property type="component" value="Unassembled WGS sequence"/>
</dbReference>
<proteinExistence type="predicted"/>
<protein>
    <submittedName>
        <fullName evidence="1">Uncharacterized protein</fullName>
    </submittedName>
</protein>
<evidence type="ECO:0000313" key="2">
    <source>
        <dbReference type="Proteomes" id="UP000265520"/>
    </source>
</evidence>
<name>A0A392SDI6_9FABA</name>
<feature type="non-terminal residue" evidence="1">
    <location>
        <position position="92"/>
    </location>
</feature>
<dbReference type="EMBL" id="LXQA010354973">
    <property type="protein sequence ID" value="MCI46264.1"/>
    <property type="molecule type" value="Genomic_DNA"/>
</dbReference>